<evidence type="ECO:0000313" key="1">
    <source>
        <dbReference type="EMBL" id="CAG8716043.1"/>
    </source>
</evidence>
<comment type="caution">
    <text evidence="1">The sequence shown here is derived from an EMBL/GenBank/DDBJ whole genome shotgun (WGS) entry which is preliminary data.</text>
</comment>
<reference evidence="1" key="1">
    <citation type="submission" date="2021-06" db="EMBL/GenBank/DDBJ databases">
        <authorList>
            <person name="Kallberg Y."/>
            <person name="Tangrot J."/>
            <person name="Rosling A."/>
        </authorList>
    </citation>
    <scope>NUCLEOTIDE SEQUENCE</scope>
    <source>
        <strain evidence="1">87-6 pot B 2015</strain>
    </source>
</reference>
<name>A0A9N9N9Y9_FUNMO</name>
<feature type="non-terminal residue" evidence="1">
    <location>
        <position position="48"/>
    </location>
</feature>
<dbReference type="AlphaFoldDB" id="A0A9N9N9Y9"/>
<protein>
    <submittedName>
        <fullName evidence="1">2963_t:CDS:1</fullName>
    </submittedName>
</protein>
<dbReference type="EMBL" id="CAJVPP010011934">
    <property type="protein sequence ID" value="CAG8716043.1"/>
    <property type="molecule type" value="Genomic_DNA"/>
</dbReference>
<evidence type="ECO:0000313" key="2">
    <source>
        <dbReference type="Proteomes" id="UP000789375"/>
    </source>
</evidence>
<organism evidence="1 2">
    <name type="scientific">Funneliformis mosseae</name>
    <name type="common">Endomycorrhizal fungus</name>
    <name type="synonym">Glomus mosseae</name>
    <dbReference type="NCBI Taxonomy" id="27381"/>
    <lineage>
        <taxon>Eukaryota</taxon>
        <taxon>Fungi</taxon>
        <taxon>Fungi incertae sedis</taxon>
        <taxon>Mucoromycota</taxon>
        <taxon>Glomeromycotina</taxon>
        <taxon>Glomeromycetes</taxon>
        <taxon>Glomerales</taxon>
        <taxon>Glomeraceae</taxon>
        <taxon>Funneliformis</taxon>
    </lineage>
</organism>
<accession>A0A9N9N9Y9</accession>
<dbReference type="Proteomes" id="UP000789375">
    <property type="component" value="Unassembled WGS sequence"/>
</dbReference>
<gene>
    <name evidence="1" type="ORF">FMOSSE_LOCUS14644</name>
</gene>
<keyword evidence="2" id="KW-1185">Reference proteome</keyword>
<proteinExistence type="predicted"/>
<sequence>VGNGVRDADILALVGMAPGNFRTEDQRLEAEDSVFMCLTLRVCWRYKS</sequence>